<keyword evidence="1" id="KW-0732">Signal</keyword>
<comment type="caution">
    <text evidence="2">The sequence shown here is derived from an EMBL/GenBank/DDBJ whole genome shotgun (WGS) entry which is preliminary data.</text>
</comment>
<dbReference type="PANTHER" id="PTHR38847">
    <property type="match status" value="1"/>
</dbReference>
<proteinExistence type="predicted"/>
<feature type="chain" id="PRO_5046580018" description="DUF4360 domain-containing protein" evidence="1">
    <location>
        <begin position="17"/>
        <end position="208"/>
    </location>
</feature>
<dbReference type="EMBL" id="JADBEG010000001">
    <property type="protein sequence ID" value="MBE1495180.1"/>
    <property type="molecule type" value="Genomic_DNA"/>
</dbReference>
<protein>
    <recommendedName>
        <fullName evidence="4">DUF4360 domain-containing protein</fullName>
    </recommendedName>
</protein>
<evidence type="ECO:0000256" key="1">
    <source>
        <dbReference type="SAM" id="SignalP"/>
    </source>
</evidence>
<dbReference type="Proteomes" id="UP000631670">
    <property type="component" value="Unassembled WGS sequence"/>
</dbReference>
<reference evidence="2 3" key="1">
    <citation type="submission" date="2020-10" db="EMBL/GenBank/DDBJ databases">
        <title>Sequencing the genomes of 1000 actinobacteria strains.</title>
        <authorList>
            <person name="Klenk H.-P."/>
        </authorList>
    </citation>
    <scope>NUCLEOTIDE SEQUENCE [LARGE SCALE GENOMIC DNA]</scope>
    <source>
        <strain evidence="2 3">DSM 44653</strain>
    </source>
</reference>
<dbReference type="Pfam" id="PF14273">
    <property type="entry name" value="DUF4360"/>
    <property type="match status" value="1"/>
</dbReference>
<dbReference type="RefSeq" id="WP_086858238.1">
    <property type="nucleotide sequence ID" value="NZ_JADBEG010000001.1"/>
</dbReference>
<evidence type="ECO:0000313" key="2">
    <source>
        <dbReference type="EMBL" id="MBE1495180.1"/>
    </source>
</evidence>
<accession>A0ABR9HW75</accession>
<evidence type="ECO:0008006" key="4">
    <source>
        <dbReference type="Google" id="ProtNLM"/>
    </source>
</evidence>
<dbReference type="InterPro" id="IPR025649">
    <property type="entry name" value="DUF4360"/>
</dbReference>
<organism evidence="2 3">
    <name type="scientific">Amycolatopsis lexingtonensis</name>
    <dbReference type="NCBI Taxonomy" id="218822"/>
    <lineage>
        <taxon>Bacteria</taxon>
        <taxon>Bacillati</taxon>
        <taxon>Actinomycetota</taxon>
        <taxon>Actinomycetes</taxon>
        <taxon>Pseudonocardiales</taxon>
        <taxon>Pseudonocardiaceae</taxon>
        <taxon>Amycolatopsis</taxon>
    </lineage>
</organism>
<keyword evidence="3" id="KW-1185">Reference proteome</keyword>
<evidence type="ECO:0000313" key="3">
    <source>
        <dbReference type="Proteomes" id="UP000631670"/>
    </source>
</evidence>
<sequence length="208" mass="21832">MLVVSVVAGMILSALAAPVESPATSVPAEKITLDIKTINGSGCPAGTATASADVASDNTSFTVHYTNFTAKAGGGAPALEGRKNCQINVLVHVPQGFTYAIAEADYRGYAHIESGASALEQANYYFTGTAPTARVRHTFPGPFHGVWRASDVTEVEELVFAPCGESRNLNINAELRADAGTSTGGSFIEMDSEHASVDTIYHFAWKTC</sequence>
<gene>
    <name evidence="2" type="ORF">H4696_002280</name>
</gene>
<name>A0ABR9HW75_9PSEU</name>
<dbReference type="PANTHER" id="PTHR38847:SF1">
    <property type="entry name" value="PSEUDOURIDINE SYNTHASE RSUA_RLUA-LIKE DOMAIN-CONTAINING PROTEIN"/>
    <property type="match status" value="1"/>
</dbReference>
<feature type="signal peptide" evidence="1">
    <location>
        <begin position="1"/>
        <end position="16"/>
    </location>
</feature>